<sequence>MHSPELIRPARSRGLVLLLVLTAAGVFSGCALLAPPVATANTPLGKSALAQAWPSGSIVTVVLAEQALQASTAQRAAIEQAYLQDQTNCFDKFFMTACNDKGKERRRIALADVRAIEVEANYVKRRDRADERDKALAARDAEDQAAAPQRLLDIQAREKAAAIKAAERAGNADKEQASQQRQVGIDPQLRQREYDAKAAQQQATDAARQAQRATNTADFQKKAANAAERQKQVADNKAKKLAERAARDVADKKAAEQAAAAAATK</sequence>
<dbReference type="EMBL" id="BAAAZE010000005">
    <property type="protein sequence ID" value="GAA4014965.1"/>
    <property type="molecule type" value="Genomic_DNA"/>
</dbReference>
<feature type="compositionally biased region" description="Basic and acidic residues" evidence="1">
    <location>
        <begin position="165"/>
        <end position="176"/>
    </location>
</feature>
<comment type="caution">
    <text evidence="2">The sequence shown here is derived from an EMBL/GenBank/DDBJ whole genome shotgun (WGS) entry which is preliminary data.</text>
</comment>
<reference evidence="3" key="1">
    <citation type="journal article" date="2019" name="Int. J. Syst. Evol. Microbiol.">
        <title>The Global Catalogue of Microorganisms (GCM) 10K type strain sequencing project: providing services to taxonomists for standard genome sequencing and annotation.</title>
        <authorList>
            <consortium name="The Broad Institute Genomics Platform"/>
            <consortium name="The Broad Institute Genome Sequencing Center for Infectious Disease"/>
            <person name="Wu L."/>
            <person name="Ma J."/>
        </authorList>
    </citation>
    <scope>NUCLEOTIDE SEQUENCE [LARGE SCALE GENOMIC DNA]</scope>
    <source>
        <strain evidence="3">JCM 16673</strain>
    </source>
</reference>
<feature type="compositionally biased region" description="Low complexity" evidence="1">
    <location>
        <begin position="256"/>
        <end position="265"/>
    </location>
</feature>
<dbReference type="RefSeq" id="WP_344761844.1">
    <property type="nucleotide sequence ID" value="NZ_BAAAZE010000005.1"/>
</dbReference>
<feature type="compositionally biased region" description="Basic and acidic residues" evidence="1">
    <location>
        <begin position="228"/>
        <end position="255"/>
    </location>
</feature>
<dbReference type="Proteomes" id="UP001501353">
    <property type="component" value="Unassembled WGS sequence"/>
</dbReference>
<name>A0ABP7SQG1_9BURK</name>
<accession>A0ABP7SQG1</accession>
<keyword evidence="3" id="KW-1185">Reference proteome</keyword>
<feature type="compositionally biased region" description="Basic and acidic residues" evidence="1">
    <location>
        <begin position="127"/>
        <end position="142"/>
    </location>
</feature>
<evidence type="ECO:0000256" key="1">
    <source>
        <dbReference type="SAM" id="MobiDB-lite"/>
    </source>
</evidence>
<proteinExistence type="predicted"/>
<feature type="region of interest" description="Disordered" evidence="1">
    <location>
        <begin position="212"/>
        <end position="265"/>
    </location>
</feature>
<gene>
    <name evidence="2" type="ORF">GCM10022212_06990</name>
</gene>
<protein>
    <submittedName>
        <fullName evidence="2">Uncharacterized protein</fullName>
    </submittedName>
</protein>
<feature type="region of interest" description="Disordered" evidence="1">
    <location>
        <begin position="127"/>
        <end position="146"/>
    </location>
</feature>
<organism evidence="2 3">
    <name type="scientific">Actimicrobium antarcticum</name>
    <dbReference type="NCBI Taxonomy" id="1051899"/>
    <lineage>
        <taxon>Bacteria</taxon>
        <taxon>Pseudomonadati</taxon>
        <taxon>Pseudomonadota</taxon>
        <taxon>Betaproteobacteria</taxon>
        <taxon>Burkholderiales</taxon>
        <taxon>Oxalobacteraceae</taxon>
        <taxon>Actimicrobium</taxon>
    </lineage>
</organism>
<evidence type="ECO:0000313" key="3">
    <source>
        <dbReference type="Proteomes" id="UP001501353"/>
    </source>
</evidence>
<evidence type="ECO:0000313" key="2">
    <source>
        <dbReference type="EMBL" id="GAA4014965.1"/>
    </source>
</evidence>
<feature type="region of interest" description="Disordered" evidence="1">
    <location>
        <begin position="165"/>
        <end position="186"/>
    </location>
</feature>